<dbReference type="Proteomes" id="UP000220133">
    <property type="component" value="Chromosome"/>
</dbReference>
<name>A0A291QPW4_9BACT</name>
<keyword evidence="2" id="KW-1185">Reference proteome</keyword>
<proteinExistence type="predicted"/>
<evidence type="ECO:0000313" key="1">
    <source>
        <dbReference type="EMBL" id="ATL46039.1"/>
    </source>
</evidence>
<dbReference type="AlphaFoldDB" id="A0A291QPW4"/>
<gene>
    <name evidence="1" type="ORF">COR50_02045</name>
</gene>
<evidence type="ECO:0000313" key="2">
    <source>
        <dbReference type="Proteomes" id="UP000220133"/>
    </source>
</evidence>
<sequence>MYPDGSWMAWAIAQHSQDIHFQRKCLKLLEKTLATNEPEPVLYAELYDRICRNTNHKQKFGQAIIEKNGVKKFYPIENKPGVDARRASIGLVPLQVYANENHVEYKSEKSSRM</sequence>
<dbReference type="KEGG" id="cbae:COR50_02045"/>
<dbReference type="Pfam" id="PF20329">
    <property type="entry name" value="DUF6624"/>
    <property type="match status" value="1"/>
</dbReference>
<protein>
    <submittedName>
        <fullName evidence="1">Uncharacterized protein</fullName>
    </submittedName>
</protein>
<accession>A0A291QPW4</accession>
<dbReference type="InterPro" id="IPR046732">
    <property type="entry name" value="DUF6624"/>
</dbReference>
<organism evidence="1 2">
    <name type="scientific">Chitinophaga caeni</name>
    <dbReference type="NCBI Taxonomy" id="2029983"/>
    <lineage>
        <taxon>Bacteria</taxon>
        <taxon>Pseudomonadati</taxon>
        <taxon>Bacteroidota</taxon>
        <taxon>Chitinophagia</taxon>
        <taxon>Chitinophagales</taxon>
        <taxon>Chitinophagaceae</taxon>
        <taxon>Chitinophaga</taxon>
    </lineage>
</organism>
<reference evidence="1 2" key="1">
    <citation type="submission" date="2017-10" db="EMBL/GenBank/DDBJ databases">
        <title>Paenichitinophaga pekingensis gen. nov., sp. nov., isolated from activated sludge.</title>
        <authorList>
            <person name="Jin D."/>
            <person name="Kong X."/>
            <person name="Deng Y."/>
            <person name="Bai Z."/>
        </authorList>
    </citation>
    <scope>NUCLEOTIDE SEQUENCE [LARGE SCALE GENOMIC DNA]</scope>
    <source>
        <strain evidence="1 2">13</strain>
    </source>
</reference>
<dbReference type="EMBL" id="CP023777">
    <property type="protein sequence ID" value="ATL46039.1"/>
    <property type="molecule type" value="Genomic_DNA"/>
</dbReference>